<feature type="transmembrane region" description="Helical" evidence="1">
    <location>
        <begin position="54"/>
        <end position="71"/>
    </location>
</feature>
<feature type="transmembrane region" description="Helical" evidence="1">
    <location>
        <begin position="358"/>
        <end position="380"/>
    </location>
</feature>
<keyword evidence="1" id="KW-0472">Membrane</keyword>
<dbReference type="Pfam" id="PF16401">
    <property type="entry name" value="DUF5009"/>
    <property type="match status" value="1"/>
</dbReference>
<dbReference type="PANTHER" id="PTHR31061:SF24">
    <property type="entry name" value="LD22376P"/>
    <property type="match status" value="1"/>
</dbReference>
<protein>
    <submittedName>
        <fullName evidence="3">DUF5009 domain-containing protein</fullName>
    </submittedName>
</protein>
<feature type="transmembrane region" description="Helical" evidence="1">
    <location>
        <begin position="228"/>
        <end position="248"/>
    </location>
</feature>
<dbReference type="RefSeq" id="WP_103787598.1">
    <property type="nucleotide sequence ID" value="NZ_PQVF01000002.1"/>
</dbReference>
<reference evidence="3 4" key="1">
    <citation type="submission" date="2018-01" db="EMBL/GenBank/DDBJ databases">
        <authorList>
            <person name="Gaut B.S."/>
            <person name="Morton B.R."/>
            <person name="Clegg M.T."/>
            <person name="Duvall M.R."/>
        </authorList>
    </citation>
    <scope>NUCLEOTIDE SEQUENCE [LARGE SCALE GENOMIC DNA]</scope>
    <source>
        <strain evidence="3 4">HR-AV</strain>
    </source>
</reference>
<dbReference type="OrthoDB" id="9788724at2"/>
<keyword evidence="4" id="KW-1185">Reference proteome</keyword>
<gene>
    <name evidence="3" type="ORF">C3K47_02925</name>
</gene>
<feature type="transmembrane region" description="Helical" evidence="1">
    <location>
        <begin position="332"/>
        <end position="352"/>
    </location>
</feature>
<comment type="caution">
    <text evidence="3">The sequence shown here is derived from an EMBL/GenBank/DDBJ whole genome shotgun (WGS) entry which is preliminary data.</text>
</comment>
<organism evidence="3 4">
    <name type="scientific">Solitalea longa</name>
    <dbReference type="NCBI Taxonomy" id="2079460"/>
    <lineage>
        <taxon>Bacteria</taxon>
        <taxon>Pseudomonadati</taxon>
        <taxon>Bacteroidota</taxon>
        <taxon>Sphingobacteriia</taxon>
        <taxon>Sphingobacteriales</taxon>
        <taxon>Sphingobacteriaceae</taxon>
        <taxon>Solitalea</taxon>
    </lineage>
</organism>
<dbReference type="AlphaFoldDB" id="A0A2S5A7Y8"/>
<feature type="transmembrane region" description="Helical" evidence="1">
    <location>
        <begin position="292"/>
        <end position="312"/>
    </location>
</feature>
<keyword evidence="1" id="KW-1133">Transmembrane helix</keyword>
<feature type="transmembrane region" description="Helical" evidence="1">
    <location>
        <begin position="145"/>
        <end position="163"/>
    </location>
</feature>
<feature type="transmembrane region" description="Helical" evidence="1">
    <location>
        <begin position="116"/>
        <end position="133"/>
    </location>
</feature>
<feature type="transmembrane region" description="Helical" evidence="1">
    <location>
        <begin position="203"/>
        <end position="222"/>
    </location>
</feature>
<evidence type="ECO:0000256" key="1">
    <source>
        <dbReference type="SAM" id="Phobius"/>
    </source>
</evidence>
<feature type="transmembrane region" description="Helical" evidence="1">
    <location>
        <begin position="175"/>
        <end position="196"/>
    </location>
</feature>
<feature type="transmembrane region" description="Helical" evidence="1">
    <location>
        <begin position="12"/>
        <end position="34"/>
    </location>
</feature>
<dbReference type="Proteomes" id="UP000236893">
    <property type="component" value="Unassembled WGS sequence"/>
</dbReference>
<dbReference type="PANTHER" id="PTHR31061">
    <property type="entry name" value="LD22376P"/>
    <property type="match status" value="1"/>
</dbReference>
<feature type="transmembrane region" description="Helical" evidence="1">
    <location>
        <begin position="83"/>
        <end position="104"/>
    </location>
</feature>
<evidence type="ECO:0000313" key="3">
    <source>
        <dbReference type="EMBL" id="POY38367.1"/>
    </source>
</evidence>
<keyword evidence="1" id="KW-0812">Transmembrane</keyword>
<proteinExistence type="predicted"/>
<accession>A0A2S5A7Y8</accession>
<sequence>MTIKSNRLASIDVLRALTMFLMIFVNDLWTLIGIPKWLEHVDVNTDGMGLADTVFPAFLFIVGLSIPFAVESRLKKGDSTFEILKHIGFRSLALLIIGFFHVNLETYNPEAILSKPIWEILITIAFFLIWLSYPKDFDKRKKQLLQGTGILMLIILAAIYKGGDAAHPTWMTHQWWGILGLIGWAYLLCSSIYVLSKGNIVPVIISLIALIAINSAFHLNYLPKNLHFWLIGDGSNATLVMGGILAGLIYKKNSDKNSSLWLLLGGFALLMFIYGFSTRPLWGISKLRSTPSWTTICSGITLIAFMLLIWLVDIKSKENWFNSLKPAGTATLTAYLLPYIHYPIFTLIGWQLPEILRTGGIGIIKCLLYSLIIILITGWLEKRKIKLKL</sequence>
<feature type="transmembrane region" description="Helical" evidence="1">
    <location>
        <begin position="260"/>
        <end position="277"/>
    </location>
</feature>
<evidence type="ECO:0000313" key="4">
    <source>
        <dbReference type="Proteomes" id="UP000236893"/>
    </source>
</evidence>
<feature type="domain" description="DUF5009" evidence="2">
    <location>
        <begin position="8"/>
        <end position="162"/>
    </location>
</feature>
<dbReference type="EMBL" id="PQVF01000002">
    <property type="protein sequence ID" value="POY38367.1"/>
    <property type="molecule type" value="Genomic_DNA"/>
</dbReference>
<dbReference type="InterPro" id="IPR032176">
    <property type="entry name" value="DUF5009"/>
</dbReference>
<evidence type="ECO:0000259" key="2">
    <source>
        <dbReference type="Pfam" id="PF16401"/>
    </source>
</evidence>
<name>A0A2S5A7Y8_9SPHI</name>